<evidence type="ECO:0000313" key="1">
    <source>
        <dbReference type="EMBL" id="WGI18557.1"/>
    </source>
</evidence>
<dbReference type="Proteomes" id="UP001179858">
    <property type="component" value="Chromosome"/>
</dbReference>
<dbReference type="AlphaFoldDB" id="A0AAF0K3G7"/>
<dbReference type="Pfam" id="PF04883">
    <property type="entry name" value="HK97-gp10_like"/>
    <property type="match status" value="1"/>
</dbReference>
<dbReference type="InterPro" id="IPR010064">
    <property type="entry name" value="HK97-gp10_tail"/>
</dbReference>
<name>A0AAF0K3G7_LATSK</name>
<evidence type="ECO:0000313" key="2">
    <source>
        <dbReference type="Proteomes" id="UP001179858"/>
    </source>
</evidence>
<dbReference type="RefSeq" id="WP_280102623.1">
    <property type="nucleotide sequence ID" value="NZ_CP122959.1"/>
</dbReference>
<organism evidence="1 2">
    <name type="scientific">Latilactobacillus sakei</name>
    <name type="common">Lactobacillus sakei</name>
    <dbReference type="NCBI Taxonomy" id="1599"/>
    <lineage>
        <taxon>Bacteria</taxon>
        <taxon>Bacillati</taxon>
        <taxon>Bacillota</taxon>
        <taxon>Bacilli</taxon>
        <taxon>Lactobacillales</taxon>
        <taxon>Lactobacillaceae</taxon>
        <taxon>Latilactobacillus</taxon>
    </lineage>
</organism>
<dbReference type="EMBL" id="CP122959">
    <property type="protein sequence ID" value="WGI18557.1"/>
    <property type="molecule type" value="Genomic_DNA"/>
</dbReference>
<protein>
    <submittedName>
        <fullName evidence="1">HK97 gp10 family phage protein</fullName>
    </submittedName>
</protein>
<accession>A0AAF0K3G7</accession>
<gene>
    <name evidence="1" type="ORF">QBD03_07300</name>
</gene>
<reference evidence="1" key="1">
    <citation type="submission" date="2023-04" db="EMBL/GenBank/DDBJ databases">
        <title>Novel strain of Lactilactobacillus sakei and use thereof.</title>
        <authorList>
            <person name="Kim S.Y."/>
        </authorList>
    </citation>
    <scope>NUCLEOTIDE SEQUENCE</scope>
    <source>
        <strain evidence="1">HUP1</strain>
    </source>
</reference>
<proteinExistence type="predicted"/>
<dbReference type="NCBIfam" id="TIGR01725">
    <property type="entry name" value="phge_HK97_gp10"/>
    <property type="match status" value="1"/>
</dbReference>
<sequence length="125" mass="13743">MAKGMDIHWDGLGKIFAELELNKETAKKVTEEAVKSTLSRAQQNSMSIAPVRTGYMKQNIKISIEESSADRVVGKIDAQADYSSFVENGTFKMAARPFINPSVKAATPWFYSAVKRALKNVGNGK</sequence>